<dbReference type="AlphaFoldDB" id="A0A645EWG4"/>
<organism evidence="1">
    <name type="scientific">bioreactor metagenome</name>
    <dbReference type="NCBI Taxonomy" id="1076179"/>
    <lineage>
        <taxon>unclassified sequences</taxon>
        <taxon>metagenomes</taxon>
        <taxon>ecological metagenomes</taxon>
    </lineage>
</organism>
<sequence>MAVHGRALAARLAEVDVAGQLADDEDIQTRDQLGLEAGCTDQLLVADRRAEVGKQAQALAQAEDGLLGAQRAVELVVLPVAHGAEQDRVGFLGQLEGGLGQRVAVRVVGGAADEGRFHLQIQVQGVEHLHCFCDDFRADAITGQNCDFHG</sequence>
<protein>
    <submittedName>
        <fullName evidence="1">Uncharacterized protein</fullName>
    </submittedName>
</protein>
<name>A0A645EWG4_9ZZZZ</name>
<reference evidence="1" key="1">
    <citation type="submission" date="2019-08" db="EMBL/GenBank/DDBJ databases">
        <authorList>
            <person name="Kucharzyk K."/>
            <person name="Murdoch R.W."/>
            <person name="Higgins S."/>
            <person name="Loffler F."/>
        </authorList>
    </citation>
    <scope>NUCLEOTIDE SEQUENCE</scope>
</reference>
<evidence type="ECO:0000313" key="1">
    <source>
        <dbReference type="EMBL" id="MPN05572.1"/>
    </source>
</evidence>
<dbReference type="EMBL" id="VSSQ01051474">
    <property type="protein sequence ID" value="MPN05572.1"/>
    <property type="molecule type" value="Genomic_DNA"/>
</dbReference>
<accession>A0A645EWG4</accession>
<gene>
    <name evidence="1" type="ORF">SDC9_152823</name>
</gene>
<comment type="caution">
    <text evidence="1">The sequence shown here is derived from an EMBL/GenBank/DDBJ whole genome shotgun (WGS) entry which is preliminary data.</text>
</comment>
<proteinExistence type="predicted"/>